<sequence length="516" mass="58581">MALSAPVLFTRHYQHKYEKDVIATVVTITALALVLGCLAILPVDIFLVSSTVNPTSGLKYDWATPEAVDQMKDAVQLVYYLCYGCITFFCFFLIPFAYFYFEEEDIDINHGERIKNAFKYTSFFVLISLFLLLFAVFIKPDRPPPEWDLDWFKAILQETMAEKTLTFVVACLGVMGMFIFVGYTAPGLSLLPIAMIKGKRGLEEEEEDVNDQLVVIREHQRILQSKYSGTNKVMTTHDYRSMENLEDQERILLRRRQSIEEDQRGLWKRISRFFRPLEAAIGTLGLILSLVIVFSMFLTIVDKVSSSLCGSQCGYIITHPKLFNPVNFIFVNLSKLFPLDYVFMVILILYFFMATISGLVNIGIRFLWLNLYKIRQGGTAPQGLLVMTVFLTLNLLALNYVVSTTVVPGYAHFGSQVYCNYTIGDRRDCSDHQEAILPCDLQAPIDICTPTASSILIDRVGIDTPFLGLLFYYLQWAFLVVFLLGGLVSLCKRPRNNAEAAEDLEEEQRLLGSTSA</sequence>
<feature type="transmembrane region" description="Helical" evidence="12">
    <location>
        <begin position="21"/>
        <end position="41"/>
    </location>
</feature>
<proteinExistence type="inferred from homology"/>
<dbReference type="GO" id="GO:0031419">
    <property type="term" value="F:cobalamin binding"/>
    <property type="evidence" value="ECO:0007669"/>
    <property type="project" value="UniProtKB-KW"/>
</dbReference>
<dbReference type="Proteomes" id="UP000242146">
    <property type="component" value="Unassembled WGS sequence"/>
</dbReference>
<dbReference type="EMBL" id="MCGT01000002">
    <property type="protein sequence ID" value="ORX62224.1"/>
    <property type="molecule type" value="Genomic_DNA"/>
</dbReference>
<feature type="transmembrane region" description="Helical" evidence="12">
    <location>
        <begin position="167"/>
        <end position="191"/>
    </location>
</feature>
<dbReference type="STRING" id="101127.A0A1X2GW06"/>
<evidence type="ECO:0000256" key="9">
    <source>
        <dbReference type="ARBA" id="ARBA00023228"/>
    </source>
</evidence>
<evidence type="ECO:0000256" key="12">
    <source>
        <dbReference type="SAM" id="Phobius"/>
    </source>
</evidence>
<dbReference type="InterPro" id="IPR006876">
    <property type="entry name" value="LMBR1-like_membr_prot"/>
</dbReference>
<name>A0A1X2GW06_9FUNG</name>
<protein>
    <recommendedName>
        <fullName evidence="3">Probable lysosomal cobalamin transporter</fullName>
    </recommendedName>
</protein>
<evidence type="ECO:0000313" key="13">
    <source>
        <dbReference type="EMBL" id="ORX62224.1"/>
    </source>
</evidence>
<reference evidence="13 14" key="1">
    <citation type="submission" date="2016-07" db="EMBL/GenBank/DDBJ databases">
        <title>Pervasive Adenine N6-methylation of Active Genes in Fungi.</title>
        <authorList>
            <consortium name="DOE Joint Genome Institute"/>
            <person name="Mondo S.J."/>
            <person name="Dannebaum R.O."/>
            <person name="Kuo R.C."/>
            <person name="Labutti K."/>
            <person name="Haridas S."/>
            <person name="Kuo A."/>
            <person name="Salamov A."/>
            <person name="Ahrendt S.R."/>
            <person name="Lipzen A."/>
            <person name="Sullivan W."/>
            <person name="Andreopoulos W.B."/>
            <person name="Clum A."/>
            <person name="Lindquist E."/>
            <person name="Daum C."/>
            <person name="Ramamoorthy G.K."/>
            <person name="Gryganskyi A."/>
            <person name="Culley D."/>
            <person name="Magnuson J.K."/>
            <person name="James T.Y."/>
            <person name="O'Malley M.A."/>
            <person name="Stajich J.E."/>
            <person name="Spatafora J.W."/>
            <person name="Visel A."/>
            <person name="Grigoriev I.V."/>
        </authorList>
    </citation>
    <scope>NUCLEOTIDE SEQUENCE [LARGE SCALE GENOMIC DNA]</scope>
    <source>
        <strain evidence="13 14">NRRL 3301</strain>
    </source>
</reference>
<evidence type="ECO:0000313" key="14">
    <source>
        <dbReference type="Proteomes" id="UP000242146"/>
    </source>
</evidence>
<evidence type="ECO:0000256" key="6">
    <source>
        <dbReference type="ARBA" id="ARBA00022692"/>
    </source>
</evidence>
<dbReference type="InterPro" id="IPR050854">
    <property type="entry name" value="LMBD1_LysCbl_Transport"/>
</dbReference>
<keyword evidence="8 12" id="KW-0472">Membrane</keyword>
<keyword evidence="14" id="KW-1185">Reference proteome</keyword>
<keyword evidence="5" id="KW-0846">Cobalamin</keyword>
<comment type="function">
    <text evidence="11">Probable lysosomal cobalamin transporter. Required to export cobalamin from lysosomes allowing its conversion to cofactors.</text>
</comment>
<keyword evidence="6 12" id="KW-0812">Transmembrane</keyword>
<evidence type="ECO:0000256" key="4">
    <source>
        <dbReference type="ARBA" id="ARBA00022448"/>
    </source>
</evidence>
<keyword evidence="7 12" id="KW-1133">Transmembrane helix</keyword>
<feature type="transmembrane region" description="Helical" evidence="12">
    <location>
        <begin position="277"/>
        <end position="298"/>
    </location>
</feature>
<evidence type="ECO:0000256" key="3">
    <source>
        <dbReference type="ARBA" id="ARBA00017088"/>
    </source>
</evidence>
<feature type="transmembrane region" description="Helical" evidence="12">
    <location>
        <begin position="470"/>
        <end position="490"/>
    </location>
</feature>
<dbReference type="PANTHER" id="PTHR16130">
    <property type="entry name" value="LYSOSOMAL COBALAMIN TRANSPORTER-RELATED"/>
    <property type="match status" value="1"/>
</dbReference>
<dbReference type="OrthoDB" id="73273at2759"/>
<feature type="transmembrane region" description="Helical" evidence="12">
    <location>
        <begin position="341"/>
        <end position="364"/>
    </location>
</feature>
<evidence type="ECO:0000256" key="11">
    <source>
        <dbReference type="ARBA" id="ARBA00025515"/>
    </source>
</evidence>
<evidence type="ECO:0000256" key="2">
    <source>
        <dbReference type="ARBA" id="ARBA00009901"/>
    </source>
</evidence>
<accession>A0A1X2GW06</accession>
<comment type="similarity">
    <text evidence="2">Belongs to the LIMR family. LMBRD1 subfamily.</text>
</comment>
<gene>
    <name evidence="13" type="ORF">DM01DRAFT_345981</name>
</gene>
<keyword evidence="10" id="KW-0170">Cobalt</keyword>
<feature type="transmembrane region" description="Helical" evidence="12">
    <location>
        <begin position="77"/>
        <end position="100"/>
    </location>
</feature>
<comment type="caution">
    <text evidence="13">The sequence shown here is derived from an EMBL/GenBank/DDBJ whole genome shotgun (WGS) entry which is preliminary data.</text>
</comment>
<dbReference type="Pfam" id="PF04791">
    <property type="entry name" value="LMBR1"/>
    <property type="match status" value="1"/>
</dbReference>
<keyword evidence="4" id="KW-0813">Transport</keyword>
<comment type="subcellular location">
    <subcellularLocation>
        <location evidence="1">Lysosome membrane</location>
        <topology evidence="1">Multi-pass membrane protein</topology>
    </subcellularLocation>
</comment>
<evidence type="ECO:0000256" key="5">
    <source>
        <dbReference type="ARBA" id="ARBA00022628"/>
    </source>
</evidence>
<feature type="transmembrane region" description="Helical" evidence="12">
    <location>
        <begin position="120"/>
        <end position="138"/>
    </location>
</feature>
<evidence type="ECO:0000256" key="10">
    <source>
        <dbReference type="ARBA" id="ARBA00023285"/>
    </source>
</evidence>
<evidence type="ECO:0000256" key="8">
    <source>
        <dbReference type="ARBA" id="ARBA00023136"/>
    </source>
</evidence>
<evidence type="ECO:0000256" key="1">
    <source>
        <dbReference type="ARBA" id="ARBA00004155"/>
    </source>
</evidence>
<feature type="transmembrane region" description="Helical" evidence="12">
    <location>
        <begin position="384"/>
        <end position="402"/>
    </location>
</feature>
<dbReference type="GO" id="GO:0072665">
    <property type="term" value="P:protein localization to vacuole"/>
    <property type="evidence" value="ECO:0007669"/>
    <property type="project" value="TreeGrafter"/>
</dbReference>
<evidence type="ECO:0000256" key="7">
    <source>
        <dbReference type="ARBA" id="ARBA00022989"/>
    </source>
</evidence>
<keyword evidence="9" id="KW-0458">Lysosome</keyword>
<dbReference type="GO" id="GO:0005774">
    <property type="term" value="C:vacuolar membrane"/>
    <property type="evidence" value="ECO:0007669"/>
    <property type="project" value="TreeGrafter"/>
</dbReference>
<organism evidence="13 14">
    <name type="scientific">Hesseltinella vesiculosa</name>
    <dbReference type="NCBI Taxonomy" id="101127"/>
    <lineage>
        <taxon>Eukaryota</taxon>
        <taxon>Fungi</taxon>
        <taxon>Fungi incertae sedis</taxon>
        <taxon>Mucoromycota</taxon>
        <taxon>Mucoromycotina</taxon>
        <taxon>Mucoromycetes</taxon>
        <taxon>Mucorales</taxon>
        <taxon>Cunninghamellaceae</taxon>
        <taxon>Hesseltinella</taxon>
    </lineage>
</organism>
<dbReference type="AlphaFoldDB" id="A0A1X2GW06"/>
<dbReference type="PANTHER" id="PTHR16130:SF2">
    <property type="entry name" value="LYSOSOMAL COBALAMIN TRANSPORT ESCORT PROTEIN LMBD1"/>
    <property type="match status" value="1"/>
</dbReference>